<feature type="transmembrane region" description="Helical" evidence="8">
    <location>
        <begin position="25"/>
        <end position="46"/>
    </location>
</feature>
<name>A0ABS4JWE7_9FIRM</name>
<dbReference type="PANTHER" id="PTHR43302:SF5">
    <property type="entry name" value="TRANSPORTER ARSB-RELATED"/>
    <property type="match status" value="1"/>
</dbReference>
<evidence type="ECO:0000313" key="9">
    <source>
        <dbReference type="EMBL" id="MBP2018769.1"/>
    </source>
</evidence>
<feature type="transmembrane region" description="Helical" evidence="8">
    <location>
        <begin position="342"/>
        <end position="361"/>
    </location>
</feature>
<feature type="transmembrane region" description="Helical" evidence="8">
    <location>
        <begin position="250"/>
        <end position="270"/>
    </location>
</feature>
<keyword evidence="8" id="KW-0813">Transport</keyword>
<evidence type="ECO:0000256" key="8">
    <source>
        <dbReference type="RuleBase" id="RU004993"/>
    </source>
</evidence>
<keyword evidence="7 8" id="KW-0472">Membrane</keyword>
<dbReference type="PRINTS" id="PR00758">
    <property type="entry name" value="ARSENICPUMP"/>
</dbReference>
<evidence type="ECO:0000256" key="4">
    <source>
        <dbReference type="ARBA" id="ARBA00022692"/>
    </source>
</evidence>
<feature type="transmembrane region" description="Helical" evidence="8">
    <location>
        <begin position="405"/>
        <end position="429"/>
    </location>
</feature>
<evidence type="ECO:0000256" key="6">
    <source>
        <dbReference type="ARBA" id="ARBA00022989"/>
    </source>
</evidence>
<feature type="transmembrane region" description="Helical" evidence="8">
    <location>
        <begin position="312"/>
        <end position="335"/>
    </location>
</feature>
<evidence type="ECO:0000256" key="2">
    <source>
        <dbReference type="ARBA" id="ARBA00006433"/>
    </source>
</evidence>
<gene>
    <name evidence="9" type="ORF">J2Z79_002184</name>
</gene>
<keyword evidence="10" id="KW-1185">Reference proteome</keyword>
<comment type="caution">
    <text evidence="8">Lacks conserved residue(s) required for the propagation of feature annotation.</text>
</comment>
<dbReference type="NCBIfam" id="NF011980">
    <property type="entry name" value="PRK15445.1"/>
    <property type="match status" value="1"/>
</dbReference>
<comment type="caution">
    <text evidence="9">The sequence shown here is derived from an EMBL/GenBank/DDBJ whole genome shotgun (WGS) entry which is preliminary data.</text>
</comment>
<comment type="function">
    <text evidence="8">Involved in arsenical resistance. Thought to form the channel of an arsenite pump.</text>
</comment>
<evidence type="ECO:0000256" key="7">
    <source>
        <dbReference type="ARBA" id="ARBA00023136"/>
    </source>
</evidence>
<dbReference type="RefSeq" id="WP_209466895.1">
    <property type="nucleotide sequence ID" value="NZ_JAGGLG010000017.1"/>
</dbReference>
<proteinExistence type="inferred from homology"/>
<reference evidence="9 10" key="1">
    <citation type="submission" date="2021-03" db="EMBL/GenBank/DDBJ databases">
        <title>Genomic Encyclopedia of Type Strains, Phase IV (KMG-IV): sequencing the most valuable type-strain genomes for metagenomic binning, comparative biology and taxonomic classification.</title>
        <authorList>
            <person name="Goeker M."/>
        </authorList>
    </citation>
    <scope>NUCLEOTIDE SEQUENCE [LARGE SCALE GENOMIC DNA]</scope>
    <source>
        <strain evidence="9 10">DSM 27138</strain>
    </source>
</reference>
<feature type="transmembrane region" description="Helical" evidence="8">
    <location>
        <begin position="282"/>
        <end position="300"/>
    </location>
</feature>
<comment type="subcellular location">
    <subcellularLocation>
        <location evidence="1 8">Cell membrane</location>
        <topology evidence="1 8">Multi-pass membrane protein</topology>
    </subcellularLocation>
</comment>
<dbReference type="NCBIfam" id="TIGR00935">
    <property type="entry name" value="2a45"/>
    <property type="match status" value="1"/>
</dbReference>
<accession>A0ABS4JWE7</accession>
<dbReference type="Pfam" id="PF02040">
    <property type="entry name" value="ArsB"/>
    <property type="match status" value="1"/>
</dbReference>
<organism evidence="9 10">
    <name type="scientific">Symbiobacterium terraclitae</name>
    <dbReference type="NCBI Taxonomy" id="557451"/>
    <lineage>
        <taxon>Bacteria</taxon>
        <taxon>Bacillati</taxon>
        <taxon>Bacillota</taxon>
        <taxon>Clostridia</taxon>
        <taxon>Eubacteriales</taxon>
        <taxon>Symbiobacteriaceae</taxon>
        <taxon>Symbiobacterium</taxon>
    </lineage>
</organism>
<evidence type="ECO:0000256" key="5">
    <source>
        <dbReference type="ARBA" id="ARBA00022849"/>
    </source>
</evidence>
<evidence type="ECO:0000313" key="10">
    <source>
        <dbReference type="Proteomes" id="UP001519289"/>
    </source>
</evidence>
<dbReference type="PANTHER" id="PTHR43302">
    <property type="entry name" value="TRANSPORTER ARSB-RELATED"/>
    <property type="match status" value="1"/>
</dbReference>
<dbReference type="InterPro" id="IPR000802">
    <property type="entry name" value="Arsenical_pump_ArsB"/>
</dbReference>
<dbReference type="EMBL" id="JAGGLG010000017">
    <property type="protein sequence ID" value="MBP2018769.1"/>
    <property type="molecule type" value="Genomic_DNA"/>
</dbReference>
<keyword evidence="3" id="KW-1003">Cell membrane</keyword>
<feature type="transmembrane region" description="Helical" evidence="8">
    <location>
        <begin position="52"/>
        <end position="73"/>
    </location>
</feature>
<dbReference type="Proteomes" id="UP001519289">
    <property type="component" value="Unassembled WGS sequence"/>
</dbReference>
<evidence type="ECO:0000256" key="3">
    <source>
        <dbReference type="ARBA" id="ARBA00022475"/>
    </source>
</evidence>
<feature type="transmembrane region" description="Helical" evidence="8">
    <location>
        <begin position="179"/>
        <end position="201"/>
    </location>
</feature>
<keyword evidence="5 8" id="KW-0059">Arsenical resistance</keyword>
<sequence>MATILTPAAIFAGTLYLVIRRPRNLNTGISALLGALLALLAGAITLADVQSVVGIVWDATLALVAIMIISALLEQAGFFRWAALHMARHAGGSGRGVFVAVILLATAVSAFFTNDATVLIVTPIVLEMAEALGFGQRSFLPFAMACGFIADAMSIPLAVSNLTNMIVARFFDLSFARFALVMLLPSLACLLVTTAVLLWYYRREIPRRVDVSGLASPAAAIRDPFLFRVGMAVVSGMVLAFLLNRTLFEVPTSLVMSAGAILLLMASFRNRVVEPWRAIRQAPWHVVAFAVGMYLVVFAVGKAGLTDLTARALQGLAGHGLGITILGTGVLVALLSAAMNNLPGVLVGTLAVAATGATGLLGEGMVMATVIGADIGPKLTPIGSLATLMWLHTLQGRGLTITWGAYLRSALVITPPVLLATLAALWAGLQLII</sequence>
<keyword evidence="4 8" id="KW-0812">Transmembrane</keyword>
<comment type="similarity">
    <text evidence="2 8">Belongs to the ArsB family.</text>
</comment>
<dbReference type="CDD" id="cd01118">
    <property type="entry name" value="ArsB_permease"/>
    <property type="match status" value="1"/>
</dbReference>
<keyword evidence="6 8" id="KW-1133">Transmembrane helix</keyword>
<feature type="transmembrane region" description="Helical" evidence="8">
    <location>
        <begin position="225"/>
        <end position="244"/>
    </location>
</feature>
<feature type="transmembrane region" description="Helical" evidence="8">
    <location>
        <begin position="94"/>
        <end position="112"/>
    </location>
</feature>
<protein>
    <recommendedName>
        <fullName evidence="8">Arsenical pump membrane protein</fullName>
    </recommendedName>
</protein>
<evidence type="ECO:0000256" key="1">
    <source>
        <dbReference type="ARBA" id="ARBA00004651"/>
    </source>
</evidence>